<name>A0ABP9RFU9_9PSEU</name>
<dbReference type="Proteomes" id="UP001428817">
    <property type="component" value="Unassembled WGS sequence"/>
</dbReference>
<evidence type="ECO:0000313" key="1">
    <source>
        <dbReference type="EMBL" id="GAA5176394.1"/>
    </source>
</evidence>
<comment type="caution">
    <text evidence="1">The sequence shown here is derived from an EMBL/GenBank/DDBJ whole genome shotgun (WGS) entry which is preliminary data.</text>
</comment>
<gene>
    <name evidence="1" type="ORF">GCM10023321_84670</name>
</gene>
<sequence length="215" mass="22551">MLFILVAALTVMETASFAGTYLLYSRHYVTTDNAQVDGDKIEINAPVSGAVDDWAGQPGAVVQPNQVVGRIQMLGSGAQPERVVKVPGQSTGTVAVDEVVDGSYVTKGAELAAAYDLSKIYVTARVEDYDIGAVQPGAMVDIHADAFPDTPVTGVVQVVQNSTAGNFTIYPPAGIADPSQPQRVDQYVPVKIALLATGGARLVPGMDVTVHIRKP</sequence>
<reference evidence="2" key="1">
    <citation type="journal article" date="2019" name="Int. J. Syst. Evol. Microbiol.">
        <title>The Global Catalogue of Microorganisms (GCM) 10K type strain sequencing project: providing services to taxonomists for standard genome sequencing and annotation.</title>
        <authorList>
            <consortium name="The Broad Institute Genomics Platform"/>
            <consortium name="The Broad Institute Genome Sequencing Center for Infectious Disease"/>
            <person name="Wu L."/>
            <person name="Ma J."/>
        </authorList>
    </citation>
    <scope>NUCLEOTIDE SEQUENCE [LARGE SCALE GENOMIC DNA]</scope>
    <source>
        <strain evidence="2">JCM 18303</strain>
    </source>
</reference>
<protein>
    <submittedName>
        <fullName evidence="1">HlyD family efflux transporter periplasmic adaptor subunit</fullName>
    </submittedName>
</protein>
<organism evidence="1 2">
    <name type="scientific">Pseudonocardia eucalypti</name>
    <dbReference type="NCBI Taxonomy" id="648755"/>
    <lineage>
        <taxon>Bacteria</taxon>
        <taxon>Bacillati</taxon>
        <taxon>Actinomycetota</taxon>
        <taxon>Actinomycetes</taxon>
        <taxon>Pseudonocardiales</taxon>
        <taxon>Pseudonocardiaceae</taxon>
        <taxon>Pseudonocardia</taxon>
    </lineage>
</organism>
<dbReference type="PANTHER" id="PTHR30469">
    <property type="entry name" value="MULTIDRUG RESISTANCE PROTEIN MDTA"/>
    <property type="match status" value="1"/>
</dbReference>
<evidence type="ECO:0000313" key="2">
    <source>
        <dbReference type="Proteomes" id="UP001428817"/>
    </source>
</evidence>
<dbReference type="EMBL" id="BAABJP010000068">
    <property type="protein sequence ID" value="GAA5176394.1"/>
    <property type="molecule type" value="Genomic_DNA"/>
</dbReference>
<dbReference type="Gene3D" id="2.40.30.170">
    <property type="match status" value="1"/>
</dbReference>
<accession>A0ABP9RFU9</accession>
<proteinExistence type="predicted"/>
<keyword evidence="2" id="KW-1185">Reference proteome</keyword>